<organism evidence="2 3">
    <name type="scientific">Nepenthes gracilis</name>
    <name type="common">Slender pitcher plant</name>
    <dbReference type="NCBI Taxonomy" id="150966"/>
    <lineage>
        <taxon>Eukaryota</taxon>
        <taxon>Viridiplantae</taxon>
        <taxon>Streptophyta</taxon>
        <taxon>Embryophyta</taxon>
        <taxon>Tracheophyta</taxon>
        <taxon>Spermatophyta</taxon>
        <taxon>Magnoliopsida</taxon>
        <taxon>eudicotyledons</taxon>
        <taxon>Gunneridae</taxon>
        <taxon>Pentapetalae</taxon>
        <taxon>Caryophyllales</taxon>
        <taxon>Nepenthaceae</taxon>
        <taxon>Nepenthes</taxon>
    </lineage>
</organism>
<reference evidence="2" key="1">
    <citation type="submission" date="2023-05" db="EMBL/GenBank/DDBJ databases">
        <title>Nepenthes gracilis genome sequencing.</title>
        <authorList>
            <person name="Fukushima K."/>
        </authorList>
    </citation>
    <scope>NUCLEOTIDE SEQUENCE</scope>
    <source>
        <strain evidence="2">SING2019-196</strain>
    </source>
</reference>
<comment type="caution">
    <text evidence="2">The sequence shown here is derived from an EMBL/GenBank/DDBJ whole genome shotgun (WGS) entry which is preliminary data.</text>
</comment>
<accession>A0AAD3S721</accession>
<dbReference type="EMBL" id="BSYO01000006">
    <property type="protein sequence ID" value="GMH05692.1"/>
    <property type="molecule type" value="Genomic_DNA"/>
</dbReference>
<protein>
    <submittedName>
        <fullName evidence="2">Uncharacterized protein</fullName>
    </submittedName>
</protein>
<evidence type="ECO:0000313" key="3">
    <source>
        <dbReference type="Proteomes" id="UP001279734"/>
    </source>
</evidence>
<name>A0AAD3S721_NEPGR</name>
<evidence type="ECO:0000313" key="2">
    <source>
        <dbReference type="EMBL" id="GMH05692.1"/>
    </source>
</evidence>
<feature type="region of interest" description="Disordered" evidence="1">
    <location>
        <begin position="100"/>
        <end position="155"/>
    </location>
</feature>
<keyword evidence="3" id="KW-1185">Reference proteome</keyword>
<dbReference type="Proteomes" id="UP001279734">
    <property type="component" value="Unassembled WGS sequence"/>
</dbReference>
<sequence length="155" mass="16386">MGSRAKLAASVGGLTTGILMLSSSMVLTSFSHSRRQCHLHDWNNSQAKSGFAFAALPNGARPATATIYDDTSWEHFIVLAKVDINEGLCNGQRCWYPQKPLLKSESGSGRAREGLEGASPTEDSSKSAGLTVDPAGAPTAPLTSPAKFYPSMAKE</sequence>
<dbReference type="AlphaFoldDB" id="A0AAD3S721"/>
<evidence type="ECO:0000256" key="1">
    <source>
        <dbReference type="SAM" id="MobiDB-lite"/>
    </source>
</evidence>
<gene>
    <name evidence="2" type="ORF">Nepgr_007532</name>
</gene>
<proteinExistence type="predicted"/>